<proteinExistence type="predicted"/>
<name>A0A2T9X2S6_9CREN</name>
<dbReference type="InterPro" id="IPR001173">
    <property type="entry name" value="Glyco_trans_2-like"/>
</dbReference>
<dbReference type="EMBL" id="QEFD01000219">
    <property type="protein sequence ID" value="PVU74379.1"/>
    <property type="molecule type" value="Genomic_DNA"/>
</dbReference>
<evidence type="ECO:0000259" key="1">
    <source>
        <dbReference type="Pfam" id="PF00535"/>
    </source>
</evidence>
<sequence>MVQIFIPTLGRETIKDTLNALKTQTFKDFEIILISKKQLNINGVNKIIIQKEGYFEEAINLALENLNPDDIALFTDDDAIPSSKWIEDHLEFHEKNPSIYIASGEVIGEKWKNYPNALFQRYKNTKYMMPYNSKFSEYTGFLTKVGLSVDRDDLGTYEVEKSLAIAGVNMSLKTNFFLEYKIPTFTLRGSYNESVLALHGIYLGGDSATFKGAKVYHKGNESLSRTKDPHIEKYLCLEKHVFPYAVNTIFKIDTNLLDEFISLLEEGIPKLGLSLALKGIVNNYTFLQFRKELLRLYELRETIL</sequence>
<organism evidence="2 3">
    <name type="scientific">Acidianus hospitalis</name>
    <dbReference type="NCBI Taxonomy" id="563177"/>
    <lineage>
        <taxon>Archaea</taxon>
        <taxon>Thermoproteota</taxon>
        <taxon>Thermoprotei</taxon>
        <taxon>Sulfolobales</taxon>
        <taxon>Sulfolobaceae</taxon>
        <taxon>Acidianus</taxon>
    </lineage>
</organism>
<dbReference type="InterPro" id="IPR029044">
    <property type="entry name" value="Nucleotide-diphossugar_trans"/>
</dbReference>
<protein>
    <submittedName>
        <fullName evidence="2">Glycosyltransferase family 2 protein</fullName>
    </submittedName>
</protein>
<dbReference type="Proteomes" id="UP000245638">
    <property type="component" value="Unassembled WGS sequence"/>
</dbReference>
<comment type="caution">
    <text evidence="2">The sequence shown here is derived from an EMBL/GenBank/DDBJ whole genome shotgun (WGS) entry which is preliminary data.</text>
</comment>
<dbReference type="AlphaFoldDB" id="A0A2T9X2S6"/>
<feature type="domain" description="Glycosyltransferase 2-like" evidence="1">
    <location>
        <begin position="4"/>
        <end position="129"/>
    </location>
</feature>
<keyword evidence="2" id="KW-0808">Transferase</keyword>
<evidence type="ECO:0000313" key="3">
    <source>
        <dbReference type="Proteomes" id="UP000245638"/>
    </source>
</evidence>
<dbReference type="CDD" id="cd00761">
    <property type="entry name" value="Glyco_tranf_GTA_type"/>
    <property type="match status" value="1"/>
</dbReference>
<dbReference type="Gene3D" id="3.90.550.10">
    <property type="entry name" value="Spore Coat Polysaccharide Biosynthesis Protein SpsA, Chain A"/>
    <property type="match status" value="1"/>
</dbReference>
<evidence type="ECO:0000313" key="2">
    <source>
        <dbReference type="EMBL" id="PVU74379.1"/>
    </source>
</evidence>
<dbReference type="Pfam" id="PF00535">
    <property type="entry name" value="Glycos_transf_2"/>
    <property type="match status" value="1"/>
</dbReference>
<dbReference type="GO" id="GO:0016740">
    <property type="term" value="F:transferase activity"/>
    <property type="evidence" value="ECO:0007669"/>
    <property type="project" value="UniProtKB-KW"/>
</dbReference>
<reference evidence="2 3" key="1">
    <citation type="journal article" date="2015" name="Appl. Environ. Microbiol.">
        <title>Nanoarchaeota, Their Sulfolobales Host, and Nanoarchaeota Virus Distribution across Yellowstone National Park Hot Springs.</title>
        <authorList>
            <person name="Munson-McGee J.H."/>
            <person name="Field E.K."/>
            <person name="Bateson M."/>
            <person name="Rooney C."/>
            <person name="Stepanauskas R."/>
            <person name="Young M.J."/>
        </authorList>
    </citation>
    <scope>NUCLEOTIDE SEQUENCE [LARGE SCALE GENOMIC DNA]</scope>
    <source>
        <strain evidence="2">SCGC AC-742_N10</strain>
    </source>
</reference>
<gene>
    <name evidence="2" type="ORF">DDW13_07645</name>
</gene>
<dbReference type="SUPFAM" id="SSF53448">
    <property type="entry name" value="Nucleotide-diphospho-sugar transferases"/>
    <property type="match status" value="1"/>
</dbReference>
<accession>A0A2T9X2S6</accession>